<sequence length="82" mass="8769">MGPAFEDVDWRQLDPRQYDPRRIVREALATPSEGAAASVEGGVEKPRHPQGTGRTGARASAPLQAAPPHDPARPTPFDVDAT</sequence>
<organism evidence="2 3">
    <name type="scientific">Ornithinimicrobium cerasi</name>
    <dbReference type="NCBI Taxonomy" id="2248773"/>
    <lineage>
        <taxon>Bacteria</taxon>
        <taxon>Bacillati</taxon>
        <taxon>Actinomycetota</taxon>
        <taxon>Actinomycetes</taxon>
        <taxon>Micrococcales</taxon>
        <taxon>Ornithinimicrobiaceae</taxon>
        <taxon>Ornithinimicrobium</taxon>
    </lineage>
</organism>
<dbReference type="RefSeq" id="WP_244903777.1">
    <property type="nucleotide sequence ID" value="NZ_OBQK01000005.1"/>
</dbReference>
<accession>A0A285VNN0</accession>
<protein>
    <submittedName>
        <fullName evidence="2">Sec-independent protein translocase protein TatB</fullName>
    </submittedName>
</protein>
<keyword evidence="3" id="KW-1185">Reference proteome</keyword>
<reference evidence="3" key="1">
    <citation type="submission" date="2017-08" db="EMBL/GenBank/DDBJ databases">
        <authorList>
            <person name="Varghese N."/>
            <person name="Submissions S."/>
        </authorList>
    </citation>
    <scope>NUCLEOTIDE SEQUENCE [LARGE SCALE GENOMIC DNA]</scope>
    <source>
        <strain evidence="3">USBA17B2</strain>
    </source>
</reference>
<proteinExistence type="predicted"/>
<dbReference type="Proteomes" id="UP000219688">
    <property type="component" value="Unassembled WGS sequence"/>
</dbReference>
<evidence type="ECO:0000313" key="3">
    <source>
        <dbReference type="Proteomes" id="UP000219688"/>
    </source>
</evidence>
<evidence type="ECO:0000313" key="2">
    <source>
        <dbReference type="EMBL" id="SOC55669.1"/>
    </source>
</evidence>
<evidence type="ECO:0000256" key="1">
    <source>
        <dbReference type="SAM" id="MobiDB-lite"/>
    </source>
</evidence>
<dbReference type="EMBL" id="OBQK01000005">
    <property type="protein sequence ID" value="SOC55669.1"/>
    <property type="molecule type" value="Genomic_DNA"/>
</dbReference>
<dbReference type="AlphaFoldDB" id="A0A285VNN0"/>
<gene>
    <name evidence="2" type="ORF">SAMN05421879_105200</name>
</gene>
<feature type="region of interest" description="Disordered" evidence="1">
    <location>
        <begin position="28"/>
        <end position="82"/>
    </location>
</feature>
<name>A0A285VNN0_9MICO</name>